<dbReference type="PANTHER" id="PTHR12510:SF4">
    <property type="entry name" value="GAMMA-GLUTAMYLAMINECYCLOTRANSFERASE"/>
    <property type="match status" value="1"/>
</dbReference>
<evidence type="ECO:0000256" key="3">
    <source>
        <dbReference type="RuleBase" id="RU367036"/>
    </source>
</evidence>
<dbReference type="InterPro" id="IPR036568">
    <property type="entry name" value="GGCT-like_sf"/>
</dbReference>
<feature type="domain" description="Gamma-glutamylcyclotransferase AIG2-like" evidence="4">
    <location>
        <begin position="5"/>
        <end position="116"/>
    </location>
</feature>
<evidence type="ECO:0000313" key="6">
    <source>
        <dbReference type="Proteomes" id="UP000006365"/>
    </source>
</evidence>
<dbReference type="PANTHER" id="PTHR12510">
    <property type="entry name" value="TROPONIN C-AKIN-1 PROTEIN"/>
    <property type="match status" value="1"/>
</dbReference>
<protein>
    <recommendedName>
        <fullName evidence="3">Gamma-glutamylcyclotransferase family protein</fullName>
    </recommendedName>
</protein>
<evidence type="ECO:0000259" key="4">
    <source>
        <dbReference type="Pfam" id="PF06094"/>
    </source>
</evidence>
<dbReference type="AlphaFoldDB" id="A0A7U3YLX7"/>
<organism evidence="5 6">
    <name type="scientific">Desulfobulbus propionicus (strain ATCC 33891 / DSM 2032 / VKM B-1956 / 1pr3)</name>
    <dbReference type="NCBI Taxonomy" id="577650"/>
    <lineage>
        <taxon>Bacteria</taxon>
        <taxon>Pseudomonadati</taxon>
        <taxon>Thermodesulfobacteriota</taxon>
        <taxon>Desulfobulbia</taxon>
        <taxon>Desulfobulbales</taxon>
        <taxon>Desulfobulbaceae</taxon>
        <taxon>Desulfobulbus</taxon>
    </lineage>
</organism>
<feature type="active site" description="Proton acceptor" evidence="2">
    <location>
        <position position="74"/>
    </location>
</feature>
<evidence type="ECO:0000256" key="2">
    <source>
        <dbReference type="PIRSR" id="PIRSR639126-1"/>
    </source>
</evidence>
<dbReference type="Pfam" id="PF06094">
    <property type="entry name" value="GGACT"/>
    <property type="match status" value="1"/>
</dbReference>
<keyword evidence="6" id="KW-1185">Reference proteome</keyword>
<gene>
    <name evidence="5" type="ordered locus">Despr_1643</name>
</gene>
<evidence type="ECO:0000313" key="5">
    <source>
        <dbReference type="EMBL" id="ADW17795.1"/>
    </source>
</evidence>
<dbReference type="Gene3D" id="3.10.490.10">
    <property type="entry name" value="Gamma-glutamyl cyclotransferase-like"/>
    <property type="match status" value="1"/>
</dbReference>
<reference evidence="5 6" key="1">
    <citation type="journal article" date="2011" name="Stand. Genomic Sci.">
        <title>Complete genome sequence of Desulfobulbus propionicus type strain (1pr3).</title>
        <authorList>
            <person name="Pagani I."/>
            <person name="Lapidus A."/>
            <person name="Nolan M."/>
            <person name="Lucas S."/>
            <person name="Hammon N."/>
            <person name="Deshpande S."/>
            <person name="Cheng J.F."/>
            <person name="Chertkov O."/>
            <person name="Davenport K."/>
            <person name="Tapia R."/>
            <person name="Han C."/>
            <person name="Goodwin L."/>
            <person name="Pitluck S."/>
            <person name="Liolios K."/>
            <person name="Mavromatis K."/>
            <person name="Ivanova N."/>
            <person name="Mikhailova N."/>
            <person name="Pati A."/>
            <person name="Chen A."/>
            <person name="Palaniappan K."/>
            <person name="Land M."/>
            <person name="Hauser L."/>
            <person name="Chang Y.J."/>
            <person name="Jeffries C.D."/>
            <person name="Detter J.C."/>
            <person name="Brambilla E."/>
            <person name="Kannan K.P."/>
            <person name="Djao O.D."/>
            <person name="Rohde M."/>
            <person name="Pukall R."/>
            <person name="Spring S."/>
            <person name="Goker M."/>
            <person name="Sikorski J."/>
            <person name="Woyke T."/>
            <person name="Bristow J."/>
            <person name="Eisen J.A."/>
            <person name="Markowitz V."/>
            <person name="Hugenholtz P."/>
            <person name="Kyrpides N.C."/>
            <person name="Klenk H.P."/>
        </authorList>
    </citation>
    <scope>NUCLEOTIDE SEQUENCE [LARGE SCALE GENOMIC DNA]</scope>
    <source>
        <strain evidence="6">ATCC 33891 / DSM 2032 / 1pr3</strain>
    </source>
</reference>
<dbReference type="InterPro" id="IPR013024">
    <property type="entry name" value="GGCT-like"/>
</dbReference>
<comment type="similarity">
    <text evidence="1 3">Belongs to the gamma-glutamylcyclotransferase family.</text>
</comment>
<name>A0A7U3YLX7_DESPD</name>
<evidence type="ECO:0000256" key="1">
    <source>
        <dbReference type="ARBA" id="ARBA00008861"/>
    </source>
</evidence>
<accession>A0A7U3YLX7</accession>
<dbReference type="Proteomes" id="UP000006365">
    <property type="component" value="Chromosome"/>
</dbReference>
<dbReference type="EMBL" id="CP002364">
    <property type="protein sequence ID" value="ADW17795.1"/>
    <property type="molecule type" value="Genomic_DNA"/>
</dbReference>
<dbReference type="InterPro" id="IPR009288">
    <property type="entry name" value="AIG2-like_dom"/>
</dbReference>
<sequence length="119" mass="13304">MNQFLFVYGTLKQGFPNHSLMKGAYCIGAGHTARKFAMYKHVVPYVIKGQAVTHIHGEVYSIHPSMLETLDLFEGNPVWNCRELVDVVLDADASQVSAWMYFSDTAVGDLVESGVYTRD</sequence>
<proteinExistence type="inferred from homology"/>
<dbReference type="RefSeq" id="WP_015724336.1">
    <property type="nucleotide sequence ID" value="NC_014972.1"/>
</dbReference>
<dbReference type="KEGG" id="dpr:Despr_1643"/>
<dbReference type="InterPro" id="IPR039126">
    <property type="entry name" value="GGACT"/>
</dbReference>
<dbReference type="GO" id="GO:0005829">
    <property type="term" value="C:cytosol"/>
    <property type="evidence" value="ECO:0007669"/>
    <property type="project" value="TreeGrafter"/>
</dbReference>
<dbReference type="GO" id="GO:0061929">
    <property type="term" value="F:gamma-glutamylaminecyclotransferase activity"/>
    <property type="evidence" value="ECO:0007669"/>
    <property type="project" value="InterPro"/>
</dbReference>
<dbReference type="SUPFAM" id="SSF110857">
    <property type="entry name" value="Gamma-glutamyl cyclotransferase-like"/>
    <property type="match status" value="1"/>
</dbReference>
<dbReference type="CDD" id="cd06661">
    <property type="entry name" value="GGCT_like"/>
    <property type="match status" value="1"/>
</dbReference>